<accession>A0A8A4TEU1</accession>
<organism evidence="1 2">
    <name type="scientific">Sulfidibacter corallicola</name>
    <dbReference type="NCBI Taxonomy" id="2818388"/>
    <lineage>
        <taxon>Bacteria</taxon>
        <taxon>Pseudomonadati</taxon>
        <taxon>Acidobacteriota</taxon>
        <taxon>Holophagae</taxon>
        <taxon>Acanthopleuribacterales</taxon>
        <taxon>Acanthopleuribacteraceae</taxon>
        <taxon>Sulfidibacter</taxon>
    </lineage>
</organism>
<dbReference type="AlphaFoldDB" id="A0A8A4TEU1"/>
<dbReference type="Gene3D" id="3.30.70.260">
    <property type="match status" value="1"/>
</dbReference>
<dbReference type="EMBL" id="CP071793">
    <property type="protein sequence ID" value="QTD48153.1"/>
    <property type="molecule type" value="Genomic_DNA"/>
</dbReference>
<evidence type="ECO:0000313" key="1">
    <source>
        <dbReference type="EMBL" id="QTD48153.1"/>
    </source>
</evidence>
<sequence>MSQPNANGLRDLVDLPGPFSFKVIVNPEFLGREAVVALIGDTLGRDLGSPDWRATPSKNGKYMSYTVDVHIEVFEEIEKLYAVFKAEQHVVYAM</sequence>
<dbReference type="KEGG" id="scor:J3U87_21415"/>
<protein>
    <submittedName>
        <fullName evidence="1">DUF493 domain-containing protein</fullName>
    </submittedName>
</protein>
<name>A0A8A4TEU1_SULCO</name>
<dbReference type="Proteomes" id="UP000663929">
    <property type="component" value="Chromosome"/>
</dbReference>
<gene>
    <name evidence="1" type="ORF">J3U87_21415</name>
</gene>
<dbReference type="SUPFAM" id="SSF117991">
    <property type="entry name" value="YbeD/HP0495-like"/>
    <property type="match status" value="1"/>
</dbReference>
<dbReference type="RefSeq" id="WP_237377812.1">
    <property type="nucleotide sequence ID" value="NZ_CP071793.1"/>
</dbReference>
<dbReference type="Pfam" id="PF04359">
    <property type="entry name" value="DUF493"/>
    <property type="match status" value="1"/>
</dbReference>
<evidence type="ECO:0000313" key="2">
    <source>
        <dbReference type="Proteomes" id="UP000663929"/>
    </source>
</evidence>
<reference evidence="1" key="1">
    <citation type="submission" date="2021-03" db="EMBL/GenBank/DDBJ databases">
        <title>Acanthopleuribacteraceae sp. M133.</title>
        <authorList>
            <person name="Wang G."/>
        </authorList>
    </citation>
    <scope>NUCLEOTIDE SEQUENCE</scope>
    <source>
        <strain evidence="1">M133</strain>
    </source>
</reference>
<keyword evidence="2" id="KW-1185">Reference proteome</keyword>
<dbReference type="InterPro" id="IPR027471">
    <property type="entry name" value="YbeD-like_sf"/>
</dbReference>
<proteinExistence type="predicted"/>
<dbReference type="InterPro" id="IPR007454">
    <property type="entry name" value="UPF0250_YbeD-like"/>
</dbReference>